<keyword evidence="7" id="KW-1185">Reference proteome</keyword>
<keyword evidence="3" id="KW-0342">GTP-binding</keyword>
<evidence type="ECO:0000256" key="3">
    <source>
        <dbReference type="ARBA" id="ARBA00023134"/>
    </source>
</evidence>
<dbReference type="SUPFAM" id="SSF52540">
    <property type="entry name" value="P-loop containing nucleoside triphosphate hydrolases"/>
    <property type="match status" value="1"/>
</dbReference>
<dbReference type="Pfam" id="PF04548">
    <property type="entry name" value="AIG1"/>
    <property type="match status" value="1"/>
</dbReference>
<evidence type="ECO:0000256" key="1">
    <source>
        <dbReference type="ARBA" id="ARBA00008535"/>
    </source>
</evidence>
<sequence length="231" mass="27270">MVVDTPGLFDTKRSNEETISEIIKCYGITAPGLHAILLIQDVGRMTDEQIKTIEIFEERFGKNLDRFLILVFTGKDKLTSQRKTLNEYVHGLQTDSNLKKLLKRIDYRFTGLSLSGDQKDLEDEINDLMGMVQSLVDKNEGQYYTNDMYHQAEQVLLERLAEVKRKEKERHDKEIEDALRNEREKHAGIEQSLQDEIQRKENELAKQKKKDDFFDKAKKEWERFRRRGISW</sequence>
<dbReference type="Proteomes" id="UP001186944">
    <property type="component" value="Unassembled WGS sequence"/>
</dbReference>
<organism evidence="6 7">
    <name type="scientific">Pinctada imbricata</name>
    <name type="common">Atlantic pearl-oyster</name>
    <name type="synonym">Pinctada martensii</name>
    <dbReference type="NCBI Taxonomy" id="66713"/>
    <lineage>
        <taxon>Eukaryota</taxon>
        <taxon>Metazoa</taxon>
        <taxon>Spiralia</taxon>
        <taxon>Lophotrochozoa</taxon>
        <taxon>Mollusca</taxon>
        <taxon>Bivalvia</taxon>
        <taxon>Autobranchia</taxon>
        <taxon>Pteriomorphia</taxon>
        <taxon>Pterioida</taxon>
        <taxon>Pterioidea</taxon>
        <taxon>Pteriidae</taxon>
        <taxon>Pinctada</taxon>
    </lineage>
</organism>
<reference evidence="6" key="1">
    <citation type="submission" date="2019-08" db="EMBL/GenBank/DDBJ databases">
        <title>The improved chromosome-level genome for the pearl oyster Pinctada fucata martensii using PacBio sequencing and Hi-C.</title>
        <authorList>
            <person name="Zheng Z."/>
        </authorList>
    </citation>
    <scope>NUCLEOTIDE SEQUENCE</scope>
    <source>
        <strain evidence="6">ZZ-2019</strain>
        <tissue evidence="6">Adductor muscle</tissue>
    </source>
</reference>
<protein>
    <recommendedName>
        <fullName evidence="5">AIG1-type G domain-containing protein</fullName>
    </recommendedName>
</protein>
<keyword evidence="4" id="KW-0175">Coiled coil</keyword>
<evidence type="ECO:0000256" key="2">
    <source>
        <dbReference type="ARBA" id="ARBA00022741"/>
    </source>
</evidence>
<comment type="caution">
    <text evidence="6">The sequence shown here is derived from an EMBL/GenBank/DDBJ whole genome shotgun (WGS) entry which is preliminary data.</text>
</comment>
<feature type="domain" description="AIG1-type G" evidence="5">
    <location>
        <begin position="1"/>
        <end position="153"/>
    </location>
</feature>
<dbReference type="InterPro" id="IPR027417">
    <property type="entry name" value="P-loop_NTPase"/>
</dbReference>
<gene>
    <name evidence="6" type="ORF">FSP39_011840</name>
</gene>
<evidence type="ECO:0000313" key="6">
    <source>
        <dbReference type="EMBL" id="KAK3102500.1"/>
    </source>
</evidence>
<name>A0AA88YMF9_PINIB</name>
<dbReference type="PANTHER" id="PTHR10903:SF184">
    <property type="entry name" value="GTP-BINDING PROTEIN A"/>
    <property type="match status" value="1"/>
</dbReference>
<evidence type="ECO:0000313" key="7">
    <source>
        <dbReference type="Proteomes" id="UP001186944"/>
    </source>
</evidence>
<proteinExistence type="inferred from homology"/>
<evidence type="ECO:0000256" key="4">
    <source>
        <dbReference type="SAM" id="Coils"/>
    </source>
</evidence>
<accession>A0AA88YMF9</accession>
<dbReference type="PROSITE" id="PS51720">
    <property type="entry name" value="G_AIG1"/>
    <property type="match status" value="1"/>
</dbReference>
<dbReference type="PANTHER" id="PTHR10903">
    <property type="entry name" value="GTPASE, IMAP FAMILY MEMBER-RELATED"/>
    <property type="match status" value="1"/>
</dbReference>
<dbReference type="AlphaFoldDB" id="A0AA88YMF9"/>
<evidence type="ECO:0000259" key="5">
    <source>
        <dbReference type="PROSITE" id="PS51720"/>
    </source>
</evidence>
<dbReference type="Gene3D" id="3.40.50.300">
    <property type="entry name" value="P-loop containing nucleotide triphosphate hydrolases"/>
    <property type="match status" value="1"/>
</dbReference>
<keyword evidence="2" id="KW-0547">Nucleotide-binding</keyword>
<dbReference type="GO" id="GO:0005525">
    <property type="term" value="F:GTP binding"/>
    <property type="evidence" value="ECO:0007669"/>
    <property type="project" value="UniProtKB-KW"/>
</dbReference>
<dbReference type="InterPro" id="IPR045058">
    <property type="entry name" value="GIMA/IAN/Toc"/>
</dbReference>
<feature type="coiled-coil region" evidence="4">
    <location>
        <begin position="118"/>
        <end position="210"/>
    </location>
</feature>
<comment type="similarity">
    <text evidence="1">Belongs to the TRAFAC class TrmE-Era-EngA-EngB-Septin-like GTPase superfamily. AIG1/Toc34/Toc159-like paraseptin GTPase family. IAN subfamily.</text>
</comment>
<dbReference type="InterPro" id="IPR006703">
    <property type="entry name" value="G_AIG1"/>
</dbReference>
<dbReference type="EMBL" id="VSWD01000005">
    <property type="protein sequence ID" value="KAK3102500.1"/>
    <property type="molecule type" value="Genomic_DNA"/>
</dbReference>